<proteinExistence type="predicted"/>
<reference evidence="2" key="1">
    <citation type="submission" date="2021-05" db="EMBL/GenBank/DDBJ databases">
        <title>Complete genome sequence of the cellulolytic planctomycete Telmatocola sphagniphila SP2T and characterization of the first cellulase from planctomycetes.</title>
        <authorList>
            <person name="Rakitin A.L."/>
            <person name="Beletsky A.V."/>
            <person name="Naumoff D.G."/>
            <person name="Kulichevskaya I.S."/>
            <person name="Mardanov A.V."/>
            <person name="Ravin N.V."/>
            <person name="Dedysh S.N."/>
        </authorList>
    </citation>
    <scope>NUCLEOTIDE SEQUENCE</scope>
    <source>
        <strain evidence="2">SP2T</strain>
    </source>
</reference>
<feature type="transmembrane region" description="Helical" evidence="1">
    <location>
        <begin position="51"/>
        <end position="72"/>
    </location>
</feature>
<dbReference type="EMBL" id="CP074694">
    <property type="protein sequence ID" value="QVL34633.1"/>
    <property type="molecule type" value="Genomic_DNA"/>
</dbReference>
<feature type="transmembrane region" description="Helical" evidence="1">
    <location>
        <begin position="84"/>
        <end position="102"/>
    </location>
</feature>
<feature type="transmembrane region" description="Helical" evidence="1">
    <location>
        <begin position="122"/>
        <end position="143"/>
    </location>
</feature>
<evidence type="ECO:0000313" key="3">
    <source>
        <dbReference type="Proteomes" id="UP000676194"/>
    </source>
</evidence>
<name>A0A8E6BA70_9BACT</name>
<accession>A0A8E6BA70</accession>
<keyword evidence="1" id="KW-1133">Transmembrane helix</keyword>
<gene>
    <name evidence="2" type="ORF">KIH39_12210</name>
</gene>
<keyword evidence="1" id="KW-0812">Transmembrane</keyword>
<keyword evidence="3" id="KW-1185">Reference proteome</keyword>
<evidence type="ECO:0000256" key="1">
    <source>
        <dbReference type="SAM" id="Phobius"/>
    </source>
</evidence>
<feature type="transmembrane region" description="Helical" evidence="1">
    <location>
        <begin position="186"/>
        <end position="203"/>
    </location>
</feature>
<feature type="transmembrane region" description="Helical" evidence="1">
    <location>
        <begin position="155"/>
        <end position="180"/>
    </location>
</feature>
<dbReference type="KEGG" id="tsph:KIH39_12210"/>
<protein>
    <submittedName>
        <fullName evidence="2">Uncharacterized protein</fullName>
    </submittedName>
</protein>
<dbReference type="RefSeq" id="WP_213499803.1">
    <property type="nucleotide sequence ID" value="NZ_CP074694.1"/>
</dbReference>
<sequence length="205" mass="22853">MKDVPDDDDLRPPLGLPPGSVRAILSILITVQLWVLLSLPQNVTTSVPLNLYFLLAMVMIFFISHGSTIAYAKGLGNPLYLPRGVIRFLLLGGTIGILVYQYQFDSDRLWSRLTPSSDQIPYFPQFLLSTGIGFLLGILLRPLPSSRSPFLQTIMAWLSIVSAIGMTAEVIIQCLIMPHIVQEINLLLWQSILTGMVSFYFSLRS</sequence>
<evidence type="ECO:0000313" key="2">
    <source>
        <dbReference type="EMBL" id="QVL34633.1"/>
    </source>
</evidence>
<keyword evidence="1" id="KW-0472">Membrane</keyword>
<dbReference type="Proteomes" id="UP000676194">
    <property type="component" value="Chromosome"/>
</dbReference>
<dbReference type="AlphaFoldDB" id="A0A8E6BA70"/>
<organism evidence="2 3">
    <name type="scientific">Telmatocola sphagniphila</name>
    <dbReference type="NCBI Taxonomy" id="1123043"/>
    <lineage>
        <taxon>Bacteria</taxon>
        <taxon>Pseudomonadati</taxon>
        <taxon>Planctomycetota</taxon>
        <taxon>Planctomycetia</taxon>
        <taxon>Gemmatales</taxon>
        <taxon>Gemmataceae</taxon>
    </lineage>
</organism>
<feature type="transmembrane region" description="Helical" evidence="1">
    <location>
        <begin position="21"/>
        <end position="39"/>
    </location>
</feature>